<dbReference type="Gene3D" id="3.30.160.60">
    <property type="entry name" value="Classic Zinc Finger"/>
    <property type="match status" value="1"/>
</dbReference>
<evidence type="ECO:0000256" key="1">
    <source>
        <dbReference type="ARBA" id="ARBA00004496"/>
    </source>
</evidence>
<dbReference type="PANTHER" id="PTHR45418">
    <property type="entry name" value="CANCER/TESTIS ANTIGEN 55"/>
    <property type="match status" value="1"/>
</dbReference>
<evidence type="ECO:0000256" key="5">
    <source>
        <dbReference type="ARBA" id="ARBA00022741"/>
    </source>
</evidence>
<dbReference type="CDD" id="cd18808">
    <property type="entry name" value="SF1_C_Upf1"/>
    <property type="match status" value="1"/>
</dbReference>
<dbReference type="InterPro" id="IPR041677">
    <property type="entry name" value="DNA2/NAM7_AAA_11"/>
</dbReference>
<comment type="subcellular location">
    <subcellularLocation>
        <location evidence="1">Cytoplasm</location>
    </subcellularLocation>
</comment>
<dbReference type="SUPFAM" id="SSF57667">
    <property type="entry name" value="beta-beta-alpha zinc fingers"/>
    <property type="match status" value="2"/>
</dbReference>
<dbReference type="Gene3D" id="3.40.50.300">
    <property type="entry name" value="P-loop containing nucleotide triphosphate hydrolases"/>
    <property type="match status" value="2"/>
</dbReference>
<protein>
    <recommendedName>
        <fullName evidence="3">RNA helicase</fullName>
        <ecNumber evidence="3">3.6.4.13</ecNumber>
    </recommendedName>
</protein>
<evidence type="ECO:0000256" key="3">
    <source>
        <dbReference type="ARBA" id="ARBA00012552"/>
    </source>
</evidence>
<dbReference type="EMBL" id="JBANRG010000071">
    <property type="protein sequence ID" value="KAK7439801.1"/>
    <property type="molecule type" value="Genomic_DNA"/>
</dbReference>
<feature type="compositionally biased region" description="Basic and acidic residues" evidence="11">
    <location>
        <begin position="1011"/>
        <end position="1020"/>
    </location>
</feature>
<dbReference type="Pfam" id="PF12874">
    <property type="entry name" value="zf-met"/>
    <property type="match status" value="1"/>
</dbReference>
<dbReference type="SMART" id="SM00451">
    <property type="entry name" value="ZnF_U1"/>
    <property type="match status" value="3"/>
</dbReference>
<dbReference type="SMART" id="SM00355">
    <property type="entry name" value="ZnF_C2H2"/>
    <property type="match status" value="2"/>
</dbReference>
<evidence type="ECO:0000256" key="10">
    <source>
        <dbReference type="ARBA" id="ARBA00047984"/>
    </source>
</evidence>
<evidence type="ECO:0000256" key="7">
    <source>
        <dbReference type="ARBA" id="ARBA00022806"/>
    </source>
</evidence>
<evidence type="ECO:0000256" key="2">
    <source>
        <dbReference type="ARBA" id="ARBA00005601"/>
    </source>
</evidence>
<dbReference type="CDD" id="cd18038">
    <property type="entry name" value="DEXXQc_Helz-like"/>
    <property type="match status" value="1"/>
</dbReference>
<dbReference type="InterPro" id="IPR049080">
    <property type="entry name" value="MOV-10-like_beta-barrel"/>
</dbReference>
<dbReference type="InterPro" id="IPR026122">
    <property type="entry name" value="MOV-10/SDE3_DEXXQ/H-box"/>
</dbReference>
<evidence type="ECO:0000313" key="13">
    <source>
        <dbReference type="EMBL" id="KAK7439801.1"/>
    </source>
</evidence>
<dbReference type="InterPro" id="IPR013087">
    <property type="entry name" value="Znf_C2H2_type"/>
</dbReference>
<comment type="catalytic activity">
    <reaction evidence="10">
        <text>ATP + H2O = ADP + phosphate + H(+)</text>
        <dbReference type="Rhea" id="RHEA:13065"/>
        <dbReference type="ChEBI" id="CHEBI:15377"/>
        <dbReference type="ChEBI" id="CHEBI:15378"/>
        <dbReference type="ChEBI" id="CHEBI:30616"/>
        <dbReference type="ChEBI" id="CHEBI:43474"/>
        <dbReference type="ChEBI" id="CHEBI:456216"/>
        <dbReference type="EC" id="3.6.4.13"/>
    </reaction>
</comment>
<comment type="similarity">
    <text evidence="2">Belongs to the DNA2/NAM7 helicase family. SDE3 subfamily.</text>
</comment>
<dbReference type="Pfam" id="PF13087">
    <property type="entry name" value="AAA_12"/>
    <property type="match status" value="1"/>
</dbReference>
<dbReference type="InterPro" id="IPR027417">
    <property type="entry name" value="P-loop_NTPase"/>
</dbReference>
<feature type="region of interest" description="Disordered" evidence="11">
    <location>
        <begin position="995"/>
        <end position="1020"/>
    </location>
</feature>
<dbReference type="InterPro" id="IPR036236">
    <property type="entry name" value="Znf_C2H2_sf"/>
</dbReference>
<keyword evidence="6" id="KW-0378">Hydrolase</keyword>
<keyword evidence="14" id="KW-1185">Reference proteome</keyword>
<evidence type="ECO:0000256" key="11">
    <source>
        <dbReference type="SAM" id="MobiDB-lite"/>
    </source>
</evidence>
<dbReference type="PANTHER" id="PTHR45418:SF1">
    <property type="entry name" value="CANCER_TESTIS ANTIGEN 55"/>
    <property type="match status" value="1"/>
</dbReference>
<keyword evidence="9" id="KW-0943">RNA-mediated gene silencing</keyword>
<dbReference type="EC" id="3.6.4.13" evidence="3"/>
<evidence type="ECO:0000259" key="12">
    <source>
        <dbReference type="PROSITE" id="PS00028"/>
    </source>
</evidence>
<feature type="domain" description="C2H2-type" evidence="12">
    <location>
        <begin position="29"/>
        <end position="51"/>
    </location>
</feature>
<keyword evidence="7" id="KW-0347">Helicase</keyword>
<evidence type="ECO:0000313" key="14">
    <source>
        <dbReference type="Proteomes" id="UP001498398"/>
    </source>
</evidence>
<dbReference type="Pfam" id="PF21634">
    <property type="entry name" value="MOV-10_beta-barrel"/>
    <property type="match status" value="1"/>
</dbReference>
<feature type="compositionally biased region" description="Acidic residues" evidence="11">
    <location>
        <begin position="997"/>
        <end position="1007"/>
    </location>
</feature>
<evidence type="ECO:0000256" key="9">
    <source>
        <dbReference type="ARBA" id="ARBA00023158"/>
    </source>
</evidence>
<dbReference type="SUPFAM" id="SSF52540">
    <property type="entry name" value="P-loop containing nucleoside triphosphate hydrolases"/>
    <property type="match status" value="1"/>
</dbReference>
<evidence type="ECO:0000256" key="6">
    <source>
        <dbReference type="ARBA" id="ARBA00022801"/>
    </source>
</evidence>
<keyword evidence="5" id="KW-0547">Nucleotide-binding</keyword>
<organism evidence="13 14">
    <name type="scientific">Marasmiellus scandens</name>
    <dbReference type="NCBI Taxonomy" id="2682957"/>
    <lineage>
        <taxon>Eukaryota</taxon>
        <taxon>Fungi</taxon>
        <taxon>Dikarya</taxon>
        <taxon>Basidiomycota</taxon>
        <taxon>Agaricomycotina</taxon>
        <taxon>Agaricomycetes</taxon>
        <taxon>Agaricomycetidae</taxon>
        <taxon>Agaricales</taxon>
        <taxon>Marasmiineae</taxon>
        <taxon>Omphalotaceae</taxon>
        <taxon>Marasmiellus</taxon>
    </lineage>
</organism>
<proteinExistence type="inferred from homology"/>
<sequence length="1020" mass="114591">MPRLPCPALMAQGDCSNSACTFEHNVLNCEVCGVFVPNEKSYRDHMRSRRHIQRTENSTQNRFHFCSLCKIHLSGTTGWQQHIKAKKHVKKATQAGLSSNIEPEFPIDIPGHRFCVLCREHVSESLWSRHTEYRRHKSREKHAIFRSAMDEAEEDKNGAVISGEFDFGVVEPSTAAQGVSVTGKMEASEPHCRFTLVEWQLASSKGRAMYSPFQVSLSGTNRTIVYGLPLSFTATMRSDYIGRSEDRLEMVFEDMRMNKQFMITRTLRVTIGSKADHELLKPRTPYIPRQRTERPRESQVIEGEPAPALNAIPYKGRLTLAPIPKYLSELLETGSTKDIIQNLRNLYLPAVVNSETYSRHFKHLLWTEEFQMERDLERYDIHNAKLTRHATRDVISDKPTNYYYLEVPGLAEKRPSVLIGDCILAQDHNATDKTKWYQGIVHVVRKEEVGLRFHRSFVANPSDRFHARFKLNRIPMRRQHQAMDYTVFSQDRVLFPSDVHVPSTAPRVPTNGAHGLTLRNHLIGTNPPQLQAVLSIAKSQPGSLPFVIFGPPGTGKTVTMVESIFQVLNANPSARILACAPSNSAADLITTRLSANKALSKEQLFRAYAPSRSKSQVPLELLDFACVNNNGHFTVPPMGVMKNYRVIVSTCVSASIVSGIGMPRGHFSHIFIDEAGQATEPEAMISIKGMADGRTNVVLSGDPKQLGPVIRSTVARQLGLEMSFIERLMGRDVYDEVTGHGKTVVKLVKNFRSHPAILKFPNERFYRGDLQACGDPKVIDFYVGSSHLVNKKFPIVFHSISGKDDREATSPSFFNIDEVTMVKTLIQKLRVDRKLRISDDDIGVIAPYHAQVLKMRTALRAVADSVKVGSVEEFQGQERRVIIISTVRSSREFVQYDLRHTLGFVANPRRFNVAVTRAQALLYIVGDPSVLALDPLWRSFLNYVHVNGGWSGPIPTWDTSAPVDEAGGYDAAVRAAAVEDMNEFTRRMETLTLDSVRDEDGDGDVDAADANIDRPWNEVE</sequence>
<gene>
    <name evidence="13" type="ORF">VKT23_017376</name>
</gene>
<accession>A0ABR1ISF0</accession>
<dbReference type="InterPro" id="IPR003604">
    <property type="entry name" value="Matrin/U1-like-C_Znf_C2H2"/>
</dbReference>
<dbReference type="Pfam" id="PF13086">
    <property type="entry name" value="AAA_11"/>
    <property type="match status" value="2"/>
</dbReference>
<dbReference type="PROSITE" id="PS00028">
    <property type="entry name" value="ZINC_FINGER_C2H2_1"/>
    <property type="match status" value="1"/>
</dbReference>
<keyword evidence="8" id="KW-0067">ATP-binding</keyword>
<comment type="caution">
    <text evidence="13">The sequence shown here is derived from an EMBL/GenBank/DDBJ whole genome shotgun (WGS) entry which is preliminary data.</text>
</comment>
<dbReference type="InterPro" id="IPR041679">
    <property type="entry name" value="DNA2/NAM7-like_C"/>
</dbReference>
<dbReference type="InterPro" id="IPR047187">
    <property type="entry name" value="SF1_C_Upf1"/>
</dbReference>
<dbReference type="Proteomes" id="UP001498398">
    <property type="component" value="Unassembled WGS sequence"/>
</dbReference>
<evidence type="ECO:0000256" key="4">
    <source>
        <dbReference type="ARBA" id="ARBA00022490"/>
    </source>
</evidence>
<name>A0ABR1ISF0_9AGAR</name>
<reference evidence="13 14" key="1">
    <citation type="submission" date="2024-01" db="EMBL/GenBank/DDBJ databases">
        <title>A draft genome for the cacao thread blight pathogen Marasmiellus scandens.</title>
        <authorList>
            <person name="Baruah I.K."/>
            <person name="Leung J."/>
            <person name="Bukari Y."/>
            <person name="Amoako-Attah I."/>
            <person name="Meinhardt L.W."/>
            <person name="Bailey B.A."/>
            <person name="Cohen S.P."/>
        </authorList>
    </citation>
    <scope>NUCLEOTIDE SEQUENCE [LARGE SCALE GENOMIC DNA]</scope>
    <source>
        <strain evidence="13 14">GH-19</strain>
    </source>
</reference>
<keyword evidence="4" id="KW-0963">Cytoplasm</keyword>
<evidence type="ECO:0000256" key="8">
    <source>
        <dbReference type="ARBA" id="ARBA00022840"/>
    </source>
</evidence>